<keyword evidence="4" id="KW-1185">Reference proteome</keyword>
<dbReference type="RefSeq" id="WP_261696631.1">
    <property type="nucleotide sequence ID" value="NZ_CP104694.1"/>
</dbReference>
<sequence>MRLPMIVASVLLAAGCSLAGAAPQNTPPPSNGLGQNQGPYDPYAAPPSQQQPPPPPSQPPPAQRRNPHAPQSPPPPREGDERRGKEGDER</sequence>
<feature type="region of interest" description="Disordered" evidence="1">
    <location>
        <begin position="19"/>
        <end position="90"/>
    </location>
</feature>
<protein>
    <submittedName>
        <fullName evidence="3">Uncharacterized protein</fullName>
    </submittedName>
</protein>
<evidence type="ECO:0000256" key="2">
    <source>
        <dbReference type="SAM" id="SignalP"/>
    </source>
</evidence>
<evidence type="ECO:0000256" key="1">
    <source>
        <dbReference type="SAM" id="MobiDB-lite"/>
    </source>
</evidence>
<keyword evidence="2" id="KW-0732">Signal</keyword>
<gene>
    <name evidence="3" type="ORF">N4264_08620</name>
</gene>
<feature type="compositionally biased region" description="Basic and acidic residues" evidence="1">
    <location>
        <begin position="77"/>
        <end position="90"/>
    </location>
</feature>
<organism evidence="3 4">
    <name type="scientific">Tahibacter amnicola</name>
    <dbReference type="NCBI Taxonomy" id="2976241"/>
    <lineage>
        <taxon>Bacteria</taxon>
        <taxon>Pseudomonadati</taxon>
        <taxon>Pseudomonadota</taxon>
        <taxon>Gammaproteobacteria</taxon>
        <taxon>Lysobacterales</taxon>
        <taxon>Rhodanobacteraceae</taxon>
        <taxon>Tahibacter</taxon>
    </lineage>
</organism>
<dbReference type="PROSITE" id="PS51257">
    <property type="entry name" value="PROKAR_LIPOPROTEIN"/>
    <property type="match status" value="1"/>
</dbReference>
<feature type="compositionally biased region" description="Pro residues" evidence="1">
    <location>
        <begin position="49"/>
        <end position="62"/>
    </location>
</feature>
<reference evidence="3" key="1">
    <citation type="submission" date="2022-09" db="EMBL/GenBank/DDBJ databases">
        <title>Tahibacter sp. nov., isolated from a fresh water.</title>
        <authorList>
            <person name="Baek J.H."/>
            <person name="Lee J.K."/>
            <person name="Kim J.M."/>
            <person name="Jeon C.O."/>
        </authorList>
    </citation>
    <scope>NUCLEOTIDE SEQUENCE</scope>
    <source>
        <strain evidence="3">W38</strain>
    </source>
</reference>
<proteinExistence type="predicted"/>
<feature type="compositionally biased region" description="Low complexity" evidence="1">
    <location>
        <begin position="39"/>
        <end position="48"/>
    </location>
</feature>
<evidence type="ECO:0000313" key="3">
    <source>
        <dbReference type="EMBL" id="UXI69678.1"/>
    </source>
</evidence>
<feature type="chain" id="PRO_5046093726" evidence="2">
    <location>
        <begin position="22"/>
        <end position="90"/>
    </location>
</feature>
<evidence type="ECO:0000313" key="4">
    <source>
        <dbReference type="Proteomes" id="UP001064632"/>
    </source>
</evidence>
<accession>A0ABY6BI36</accession>
<dbReference type="Proteomes" id="UP001064632">
    <property type="component" value="Chromosome"/>
</dbReference>
<feature type="signal peptide" evidence="2">
    <location>
        <begin position="1"/>
        <end position="21"/>
    </location>
</feature>
<name>A0ABY6BI36_9GAMM</name>
<dbReference type="EMBL" id="CP104694">
    <property type="protein sequence ID" value="UXI69678.1"/>
    <property type="molecule type" value="Genomic_DNA"/>
</dbReference>